<dbReference type="Pfam" id="PF00528">
    <property type="entry name" value="BPD_transp_1"/>
    <property type="match status" value="1"/>
</dbReference>
<dbReference type="GeneID" id="97557165"/>
<dbReference type="SUPFAM" id="SSF161098">
    <property type="entry name" value="MetI-like"/>
    <property type="match status" value="1"/>
</dbReference>
<evidence type="ECO:0000256" key="3">
    <source>
        <dbReference type="ARBA" id="ARBA00022475"/>
    </source>
</evidence>
<feature type="transmembrane region" description="Helical" evidence="7">
    <location>
        <begin position="261"/>
        <end position="282"/>
    </location>
</feature>
<dbReference type="InterPro" id="IPR000515">
    <property type="entry name" value="MetI-like"/>
</dbReference>
<dbReference type="RefSeq" id="WP_006208744.1">
    <property type="nucleotide sequence ID" value="NZ_ADHJ01000014.1"/>
</dbReference>
<evidence type="ECO:0000313" key="10">
    <source>
        <dbReference type="EMBL" id="EFU42484.1"/>
    </source>
</evidence>
<dbReference type="CDD" id="cd06261">
    <property type="entry name" value="TM_PBP2"/>
    <property type="match status" value="1"/>
</dbReference>
<dbReference type="InterPro" id="IPR035906">
    <property type="entry name" value="MetI-like_sf"/>
</dbReference>
<evidence type="ECO:0000256" key="1">
    <source>
        <dbReference type="ARBA" id="ARBA00004651"/>
    </source>
</evidence>
<organism evidence="10 11">
    <name type="scientific">Paenibacillus vortex V453</name>
    <dbReference type="NCBI Taxonomy" id="715225"/>
    <lineage>
        <taxon>Bacteria</taxon>
        <taxon>Bacillati</taxon>
        <taxon>Bacillota</taxon>
        <taxon>Bacilli</taxon>
        <taxon>Bacillales</taxon>
        <taxon>Paenibacillaceae</taxon>
        <taxon>Paenibacillus</taxon>
    </lineage>
</organism>
<dbReference type="PROSITE" id="PS50928">
    <property type="entry name" value="ABC_TM1"/>
    <property type="match status" value="1"/>
</dbReference>
<evidence type="ECO:0000256" key="8">
    <source>
        <dbReference type="SAM" id="MobiDB-lite"/>
    </source>
</evidence>
<accession>A0A2R9SYK8</accession>
<keyword evidence="6 7" id="KW-0472">Membrane</keyword>
<comment type="similarity">
    <text evidence="7">Belongs to the binding-protein-dependent transport system permease family.</text>
</comment>
<gene>
    <name evidence="10" type="ORF">PVOR_09470</name>
</gene>
<dbReference type="KEGG" id="pvo:PVOR_09470"/>
<keyword evidence="3" id="KW-1003">Cell membrane</keyword>
<dbReference type="Gene3D" id="1.10.3720.10">
    <property type="entry name" value="MetI-like"/>
    <property type="match status" value="1"/>
</dbReference>
<feature type="domain" description="ABC transmembrane type-1" evidence="9">
    <location>
        <begin position="91"/>
        <end position="282"/>
    </location>
</feature>
<feature type="transmembrane region" description="Helical" evidence="7">
    <location>
        <begin position="163"/>
        <end position="182"/>
    </location>
</feature>
<comment type="subcellular location">
    <subcellularLocation>
        <location evidence="1 7">Cell membrane</location>
        <topology evidence="1 7">Multi-pass membrane protein</topology>
    </subcellularLocation>
</comment>
<comment type="caution">
    <text evidence="10">The sequence shown here is derived from an EMBL/GenBank/DDBJ whole genome shotgun (WGS) entry which is preliminary data.</text>
</comment>
<evidence type="ECO:0000313" key="11">
    <source>
        <dbReference type="Proteomes" id="UP000003094"/>
    </source>
</evidence>
<dbReference type="AlphaFoldDB" id="A0A2R9SYK8"/>
<dbReference type="PANTHER" id="PTHR43744:SF12">
    <property type="entry name" value="ABC TRANSPORTER PERMEASE PROTEIN MG189-RELATED"/>
    <property type="match status" value="1"/>
</dbReference>
<feature type="transmembrane region" description="Helical" evidence="7">
    <location>
        <begin position="203"/>
        <end position="225"/>
    </location>
</feature>
<proteinExistence type="inferred from homology"/>
<dbReference type="EMBL" id="ADHJ01000014">
    <property type="protein sequence ID" value="EFU42484.1"/>
    <property type="molecule type" value="Genomic_DNA"/>
</dbReference>
<evidence type="ECO:0000256" key="2">
    <source>
        <dbReference type="ARBA" id="ARBA00022448"/>
    </source>
</evidence>
<evidence type="ECO:0000256" key="6">
    <source>
        <dbReference type="ARBA" id="ARBA00023136"/>
    </source>
</evidence>
<evidence type="ECO:0000256" key="5">
    <source>
        <dbReference type="ARBA" id="ARBA00022989"/>
    </source>
</evidence>
<protein>
    <submittedName>
        <fullName evidence="10">Sugar permease</fullName>
    </submittedName>
</protein>
<feature type="region of interest" description="Disordered" evidence="8">
    <location>
        <begin position="1"/>
        <end position="20"/>
    </location>
</feature>
<feature type="compositionally biased region" description="Polar residues" evidence="8">
    <location>
        <begin position="1"/>
        <end position="17"/>
    </location>
</feature>
<keyword evidence="2 7" id="KW-0813">Transport</keyword>
<feature type="transmembrane region" description="Helical" evidence="7">
    <location>
        <begin position="30"/>
        <end position="51"/>
    </location>
</feature>
<evidence type="ECO:0000256" key="7">
    <source>
        <dbReference type="RuleBase" id="RU363032"/>
    </source>
</evidence>
<keyword evidence="11" id="KW-1185">Reference proteome</keyword>
<keyword evidence="5 7" id="KW-1133">Transmembrane helix</keyword>
<dbReference type="GO" id="GO:0055085">
    <property type="term" value="P:transmembrane transport"/>
    <property type="evidence" value="ECO:0007669"/>
    <property type="project" value="InterPro"/>
</dbReference>
<evidence type="ECO:0000259" key="9">
    <source>
        <dbReference type="PROSITE" id="PS50928"/>
    </source>
</evidence>
<feature type="transmembrane region" description="Helical" evidence="7">
    <location>
        <begin position="89"/>
        <end position="111"/>
    </location>
</feature>
<sequence length="297" mass="33300">MFSTIQPSAQKPQTKPASSRIVRRSPWPRLALFAFMIVVALIQLFPLIWLVDYSLLKSGDFFGKNFLVWPDPPQWANYKNAFTYGRVPLFFFNSLLVTVITVAASAVLALMMGYAFTRMKWKLSGFFLGFVMLGMIIPIHATLLPNFILFHKLDMLNNLFTLILPYTAIVIPISMFIMTGFLETIPRAIEESAVMDGAGIFGVIFKIIFPITKPAIATICVLNFISTWNEFIMANTFLTSEDIKTIPFSIMKFAGEYSSNYGAQFAVMTIIALPTILIYLLFTEQMTKGITAGAVKG</sequence>
<dbReference type="PANTHER" id="PTHR43744">
    <property type="entry name" value="ABC TRANSPORTER PERMEASE PROTEIN MG189-RELATED-RELATED"/>
    <property type="match status" value="1"/>
</dbReference>
<dbReference type="Proteomes" id="UP000003094">
    <property type="component" value="Unassembled WGS sequence"/>
</dbReference>
<keyword evidence="4 7" id="KW-0812">Transmembrane</keyword>
<dbReference type="GO" id="GO:0005886">
    <property type="term" value="C:plasma membrane"/>
    <property type="evidence" value="ECO:0007669"/>
    <property type="project" value="UniProtKB-SubCell"/>
</dbReference>
<evidence type="ECO:0000256" key="4">
    <source>
        <dbReference type="ARBA" id="ARBA00022692"/>
    </source>
</evidence>
<feature type="transmembrane region" description="Helical" evidence="7">
    <location>
        <begin position="123"/>
        <end position="143"/>
    </location>
</feature>
<reference evidence="10 11" key="1">
    <citation type="journal article" date="2010" name="BMC Genomics">
        <title>Genome sequence of the pattern forming Paenibacillus vortex bacterium reveals potential for thriving in complex environments.</title>
        <authorList>
            <person name="Sirota-Madi A."/>
            <person name="Olender T."/>
            <person name="Helman Y."/>
            <person name="Ingham C."/>
            <person name="Brainis I."/>
            <person name="Roth D."/>
            <person name="Hagi E."/>
            <person name="Brodsky L."/>
            <person name="Leshkowitz D."/>
            <person name="Galatenko V."/>
            <person name="Nikolaev V."/>
            <person name="Mugasimangalam R.C."/>
            <person name="Bransburg-Zabary S."/>
            <person name="Gutnick D.L."/>
            <person name="Lancet D."/>
            <person name="Ben-Jacob E."/>
        </authorList>
    </citation>
    <scope>NUCLEOTIDE SEQUENCE [LARGE SCALE GENOMIC DNA]</scope>
    <source>
        <strain evidence="10 11">V453</strain>
    </source>
</reference>
<name>A0A2R9SYK8_9BACL</name>